<dbReference type="SUPFAM" id="SSF52540">
    <property type="entry name" value="P-loop containing nucleoside triphosphate hydrolases"/>
    <property type="match status" value="1"/>
</dbReference>
<dbReference type="GO" id="GO:0003677">
    <property type="term" value="F:DNA binding"/>
    <property type="evidence" value="ECO:0007669"/>
    <property type="project" value="InterPro"/>
</dbReference>
<keyword evidence="1 10" id="KW-0547">Nucleotide-binding</keyword>
<evidence type="ECO:0000313" key="15">
    <source>
        <dbReference type="Proteomes" id="UP001462961"/>
    </source>
</evidence>
<dbReference type="EMBL" id="JAYLVJ010000001">
    <property type="protein sequence ID" value="MEO1752491.1"/>
    <property type="molecule type" value="Genomic_DNA"/>
</dbReference>
<keyword evidence="2 10" id="KW-0378">Hydrolase</keyword>
<evidence type="ECO:0000256" key="1">
    <source>
        <dbReference type="ARBA" id="ARBA00022741"/>
    </source>
</evidence>
<dbReference type="EMBL" id="CP015958">
    <property type="protein sequence ID" value="QLB62267.1"/>
    <property type="molecule type" value="Genomic_DNA"/>
</dbReference>
<keyword evidence="15" id="KW-1185">Reference proteome</keyword>
<evidence type="ECO:0000256" key="6">
    <source>
        <dbReference type="ARBA" id="ARBA00034617"/>
    </source>
</evidence>
<dbReference type="Proteomes" id="UP000509548">
    <property type="component" value="Chromosome 1"/>
</dbReference>
<dbReference type="Pfam" id="PF13361">
    <property type="entry name" value="UvrD_C"/>
    <property type="match status" value="1"/>
</dbReference>
<evidence type="ECO:0000256" key="7">
    <source>
        <dbReference type="ARBA" id="ARBA00034808"/>
    </source>
</evidence>
<evidence type="ECO:0000313" key="12">
    <source>
        <dbReference type="EMBL" id="MEO1752491.1"/>
    </source>
</evidence>
<dbReference type="Gene3D" id="3.40.50.300">
    <property type="entry name" value="P-loop containing nucleotide triphosphate hydrolases"/>
    <property type="match status" value="2"/>
</dbReference>
<protein>
    <recommendedName>
        <fullName evidence="7">DNA 3'-5' helicase</fullName>
        <ecNumber evidence="7">5.6.2.4</ecNumber>
    </recommendedName>
    <alternativeName>
        <fullName evidence="8">DNA 3'-5' helicase II</fullName>
    </alternativeName>
</protein>
<evidence type="ECO:0000313" key="13">
    <source>
        <dbReference type="EMBL" id="QLB62267.1"/>
    </source>
</evidence>
<feature type="domain" description="UvrD-like helicase ATP-binding" evidence="11">
    <location>
        <begin position="14"/>
        <end position="331"/>
    </location>
</feature>
<dbReference type="PANTHER" id="PTHR11070">
    <property type="entry name" value="UVRD / RECB / PCRA DNA HELICASE FAMILY MEMBER"/>
    <property type="match status" value="1"/>
</dbReference>
<dbReference type="RefSeq" id="WP_107200706.1">
    <property type="nucleotide sequence ID" value="NZ_CP015958.1"/>
</dbReference>
<keyword evidence="5" id="KW-0413">Isomerase</keyword>
<reference evidence="13 14" key="1">
    <citation type="journal article" date="2014" name="Genome Announc.">
        <title>Draft Genome Sequence of the Haloacid-Degrading Burkholderia caribensis Strain MBA4.</title>
        <authorList>
            <person name="Pan Y."/>
            <person name="Kong K.F."/>
            <person name="Tsang J.S."/>
        </authorList>
    </citation>
    <scope>NUCLEOTIDE SEQUENCE [LARGE SCALE GENOMIC DNA]</scope>
    <source>
        <strain evidence="13 14">852011</strain>
    </source>
</reference>
<dbReference type="InterPro" id="IPR027417">
    <property type="entry name" value="P-loop_NTPase"/>
</dbReference>
<keyword evidence="4 10" id="KW-0067">ATP-binding</keyword>
<dbReference type="Pfam" id="PF00580">
    <property type="entry name" value="UvrD-helicase"/>
    <property type="match status" value="2"/>
</dbReference>
<evidence type="ECO:0000256" key="10">
    <source>
        <dbReference type="PROSITE-ProRule" id="PRU00560"/>
    </source>
</evidence>
<dbReference type="PROSITE" id="PS51198">
    <property type="entry name" value="UVRD_HELICASE_ATP_BIND"/>
    <property type="match status" value="1"/>
</dbReference>
<dbReference type="Proteomes" id="UP001462961">
    <property type="component" value="Unassembled WGS sequence"/>
</dbReference>
<proteinExistence type="predicted"/>
<keyword evidence="3 10" id="KW-0347">Helicase</keyword>
<evidence type="ECO:0000256" key="3">
    <source>
        <dbReference type="ARBA" id="ARBA00022806"/>
    </source>
</evidence>
<dbReference type="InterPro" id="IPR014016">
    <property type="entry name" value="UvrD-like_ATP-bd"/>
</dbReference>
<evidence type="ECO:0000313" key="14">
    <source>
        <dbReference type="Proteomes" id="UP000509548"/>
    </source>
</evidence>
<evidence type="ECO:0000256" key="2">
    <source>
        <dbReference type="ARBA" id="ARBA00022801"/>
    </source>
</evidence>
<dbReference type="GO" id="GO:0016787">
    <property type="term" value="F:hydrolase activity"/>
    <property type="evidence" value="ECO:0007669"/>
    <property type="project" value="UniProtKB-UniRule"/>
</dbReference>
<comment type="catalytic activity">
    <reaction evidence="6">
        <text>Couples ATP hydrolysis with the unwinding of duplex DNA by translocating in the 3'-5' direction.</text>
        <dbReference type="EC" id="5.6.2.4"/>
    </reaction>
</comment>
<evidence type="ECO:0000256" key="5">
    <source>
        <dbReference type="ARBA" id="ARBA00023235"/>
    </source>
</evidence>
<name>A0A9Q6WKU5_9BURK</name>
<evidence type="ECO:0000256" key="8">
    <source>
        <dbReference type="ARBA" id="ARBA00034923"/>
    </source>
</evidence>
<dbReference type="EC" id="5.6.2.4" evidence="7"/>
<gene>
    <name evidence="13" type="ORF">A9O66_07660</name>
    <name evidence="12" type="ORF">VOI32_00915</name>
</gene>
<dbReference type="CDD" id="cd17932">
    <property type="entry name" value="DEXQc_UvrD"/>
    <property type="match status" value="1"/>
</dbReference>
<reference evidence="12 15" key="3">
    <citation type="submission" date="2024-01" db="EMBL/GenBank/DDBJ databases">
        <title>The diversity of rhizobia nodulating Mimosa spp. in eleven states of Brazil covering several biomes is determined by host plant, location, and edaphic factors.</title>
        <authorList>
            <person name="Rouws L."/>
            <person name="Barauna A."/>
            <person name="Beukes C."/>
            <person name="De Faria S.M."/>
            <person name="Gross E."/>
            <person name="Dos Reis Junior F.B."/>
            <person name="Simon M."/>
            <person name="Maluk M."/>
            <person name="Odee D.W."/>
            <person name="Kenicer G."/>
            <person name="Young J.P.W."/>
            <person name="Reis V.M."/>
            <person name="Zilli J."/>
            <person name="James E.K."/>
        </authorList>
    </citation>
    <scope>NUCLEOTIDE SEQUENCE [LARGE SCALE GENOMIC DNA]</scope>
    <source>
        <strain evidence="12 15">JHI1651</strain>
    </source>
</reference>
<dbReference type="GO" id="GO:0005524">
    <property type="term" value="F:ATP binding"/>
    <property type="evidence" value="ECO:0007669"/>
    <property type="project" value="UniProtKB-UniRule"/>
</dbReference>
<feature type="binding site" evidence="10">
    <location>
        <begin position="35"/>
        <end position="42"/>
    </location>
    <ligand>
        <name>ATP</name>
        <dbReference type="ChEBI" id="CHEBI:30616"/>
    </ligand>
</feature>
<dbReference type="AlphaFoldDB" id="A0A9Q6WKU5"/>
<dbReference type="GO" id="GO:0043138">
    <property type="term" value="F:3'-5' DNA helicase activity"/>
    <property type="evidence" value="ECO:0007669"/>
    <property type="project" value="UniProtKB-EC"/>
</dbReference>
<evidence type="ECO:0000256" key="9">
    <source>
        <dbReference type="ARBA" id="ARBA00048988"/>
    </source>
</evidence>
<dbReference type="GO" id="GO:0000725">
    <property type="term" value="P:recombinational repair"/>
    <property type="evidence" value="ECO:0007669"/>
    <property type="project" value="TreeGrafter"/>
</dbReference>
<sequence>MNSRCDIAVTPQLVPNPEQLAVLEAGAEEWLLVEAGPGTGKTQMAAMRLAHLLHQGLQPAQILVLSFSRSAVATLTRRIAGLSMHSDGVIEDLRHLAIRTFDSWAFRMLRQNGVPAADLLRRSHDENIASVTEELRTDTPFGERLASIRHVIVDEFQDLPGVRAEMVTVLLRHLNSEPGRRVGFTVLGDPAQSIYRFAARAADGSPPSDGWAGLKNQMGSTLREIALIQNHRATKQLATMAAKLRKIIGDPAVDADRKLAAMNRLLTGLPTSAVDLKLGPEWLAQLPQGTLAILTRTNGEALRVWQMLLGQSIEAPQADVRLRLAGSTRPTPAWIAAVLSRYKPRTITRMVFEKAHQRLCSLHGAETVERLRLPTIEAGWKRLARASGASDMATVINLDMLGARLDWPDSFPEGDGSEPATVLITTVHQAKGMEFDNVALLEANPRNADKTPIDPLEEANVDFVAVTRAARHLGRLPASCIYTPLSNWNFSHGRVRLVDWKQMVNVQMGLPGDIDGTSFVDPSIFGGVEAVSARQDDLLKHSADWRGRKVILRKTSVMTAKSDTSKNDTWRVRYDIRLQTADGEGPLIGRTSDQLTHDLLDLLWNRSYDLPRQIYNLRIADVVSVSAEGALPESIPDPWRSSRLWLGICLMGSGDFKTWKRNGK</sequence>
<dbReference type="InterPro" id="IPR014017">
    <property type="entry name" value="DNA_helicase_UvrD-like_C"/>
</dbReference>
<evidence type="ECO:0000259" key="11">
    <source>
        <dbReference type="PROSITE" id="PS51198"/>
    </source>
</evidence>
<reference evidence="13" key="2">
    <citation type="submission" date="2016-06" db="EMBL/GenBank/DDBJ databases">
        <authorList>
            <person name="Huang P."/>
            <person name="Jiang X."/>
            <person name="Liu X."/>
        </authorList>
    </citation>
    <scope>NUCLEOTIDE SEQUENCE</scope>
    <source>
        <strain evidence="13">852011</strain>
    </source>
</reference>
<accession>A0A9Q6WKU5</accession>
<dbReference type="PANTHER" id="PTHR11070:SF2">
    <property type="entry name" value="ATP-DEPENDENT DNA HELICASE SRS2"/>
    <property type="match status" value="1"/>
</dbReference>
<evidence type="ECO:0000256" key="4">
    <source>
        <dbReference type="ARBA" id="ARBA00022840"/>
    </source>
</evidence>
<organism evidence="13 14">
    <name type="scientific">Paraburkholderia caribensis</name>
    <dbReference type="NCBI Taxonomy" id="75105"/>
    <lineage>
        <taxon>Bacteria</taxon>
        <taxon>Pseudomonadati</taxon>
        <taxon>Pseudomonadota</taxon>
        <taxon>Betaproteobacteria</taxon>
        <taxon>Burkholderiales</taxon>
        <taxon>Burkholderiaceae</taxon>
        <taxon>Paraburkholderia</taxon>
    </lineage>
</organism>
<dbReference type="InterPro" id="IPR000212">
    <property type="entry name" value="DNA_helicase_UvrD/REP"/>
</dbReference>
<comment type="catalytic activity">
    <reaction evidence="9">
        <text>ATP + H2O = ADP + phosphate + H(+)</text>
        <dbReference type="Rhea" id="RHEA:13065"/>
        <dbReference type="ChEBI" id="CHEBI:15377"/>
        <dbReference type="ChEBI" id="CHEBI:15378"/>
        <dbReference type="ChEBI" id="CHEBI:30616"/>
        <dbReference type="ChEBI" id="CHEBI:43474"/>
        <dbReference type="ChEBI" id="CHEBI:456216"/>
        <dbReference type="EC" id="5.6.2.4"/>
    </reaction>
</comment>